<organism evidence="6 7">
    <name type="scientific">Halochromatium glycolicum</name>
    <dbReference type="NCBI Taxonomy" id="85075"/>
    <lineage>
        <taxon>Bacteria</taxon>
        <taxon>Pseudomonadati</taxon>
        <taxon>Pseudomonadota</taxon>
        <taxon>Gammaproteobacteria</taxon>
        <taxon>Chromatiales</taxon>
        <taxon>Chromatiaceae</taxon>
        <taxon>Halochromatium</taxon>
    </lineage>
</organism>
<dbReference type="AlphaFoldDB" id="A0AAJ0U6A0"/>
<dbReference type="FunFam" id="3.30.70.270:FF:000001">
    <property type="entry name" value="Diguanylate cyclase domain protein"/>
    <property type="match status" value="1"/>
</dbReference>
<evidence type="ECO:0008006" key="8">
    <source>
        <dbReference type="Google" id="ProtNLM"/>
    </source>
</evidence>
<feature type="domain" description="PAC" evidence="4">
    <location>
        <begin position="283"/>
        <end position="335"/>
    </location>
</feature>
<proteinExistence type="predicted"/>
<dbReference type="CDD" id="cd00130">
    <property type="entry name" value="PAS"/>
    <property type="match status" value="3"/>
</dbReference>
<reference evidence="6" key="2">
    <citation type="journal article" date="2020" name="Microorganisms">
        <title>Osmotic Adaptation and Compatible Solute Biosynthesis of Phototrophic Bacteria as Revealed from Genome Analyses.</title>
        <authorList>
            <person name="Imhoff J.F."/>
            <person name="Rahn T."/>
            <person name="Kunzel S."/>
            <person name="Keller A."/>
            <person name="Neulinger S.C."/>
        </authorList>
    </citation>
    <scope>NUCLEOTIDE SEQUENCE</scope>
    <source>
        <strain evidence="6">DSM 11080</strain>
    </source>
</reference>
<dbReference type="InterPro" id="IPR000700">
    <property type="entry name" value="PAS-assoc_C"/>
</dbReference>
<evidence type="ECO:0000259" key="5">
    <source>
        <dbReference type="PROSITE" id="PS50887"/>
    </source>
</evidence>
<dbReference type="InterPro" id="IPR043128">
    <property type="entry name" value="Rev_trsase/Diguanyl_cyclase"/>
</dbReference>
<dbReference type="Gene3D" id="3.30.450.20">
    <property type="entry name" value="PAS domain"/>
    <property type="match status" value="3"/>
</dbReference>
<dbReference type="GO" id="GO:0003824">
    <property type="term" value="F:catalytic activity"/>
    <property type="evidence" value="ECO:0007669"/>
    <property type="project" value="UniProtKB-ARBA"/>
</dbReference>
<dbReference type="SMART" id="SM00091">
    <property type="entry name" value="PAS"/>
    <property type="match status" value="2"/>
</dbReference>
<dbReference type="NCBIfam" id="TIGR00229">
    <property type="entry name" value="sensory_box"/>
    <property type="match status" value="2"/>
</dbReference>
<evidence type="ECO:0000256" key="2">
    <source>
        <dbReference type="SAM" id="MobiDB-lite"/>
    </source>
</evidence>
<feature type="compositionally biased region" description="Low complexity" evidence="2">
    <location>
        <begin position="156"/>
        <end position="166"/>
    </location>
</feature>
<feature type="domain" description="GGDEF" evidence="5">
    <location>
        <begin position="499"/>
        <end position="633"/>
    </location>
</feature>
<feature type="compositionally biased region" description="Basic and acidic residues" evidence="2">
    <location>
        <begin position="169"/>
        <end position="182"/>
    </location>
</feature>
<evidence type="ECO:0000259" key="4">
    <source>
        <dbReference type="PROSITE" id="PS50113"/>
    </source>
</evidence>
<dbReference type="CDD" id="cd01949">
    <property type="entry name" value="GGDEF"/>
    <property type="match status" value="1"/>
</dbReference>
<dbReference type="Pfam" id="PF08447">
    <property type="entry name" value="PAS_3"/>
    <property type="match status" value="2"/>
</dbReference>
<dbReference type="RefSeq" id="WP_200347226.1">
    <property type="nucleotide sequence ID" value="NZ_NRSJ01000030.1"/>
</dbReference>
<sequence>MSVSDRQRGPDGFPQCQQVLDGLPVGIVFQNAQGEIRTANTAAERMLGVSLEQLRGKTLISADWRTRQEDGTPLCGDRHPIMVALRTGETVANIVLGVLNPERRAHVWLNVGAIPIRNPSNGALEGVYTWLEDRSLSTEPLSEDPRGALAAQDEGASAAPSPSAASEVDGLHRSADAQEGARGRSIATDDTAVEVGSRTSDEALLQRQFALLAHTERIAAVGSWEWEVATDTMTWSQGMFRLFQLDPAAGTPSAADQARLFAAGDWHRLRSAAEETLRSGTAYALELRVIRRDGERRVCLARGALARAHDGGSTHLIGSLQDITERKQREQNNRLNDLRLRLALSSARMGVWEFDIRTKLLYWSPEINRYFNVGAQEPTEAVFLTQIVHPEDAPAVKARMDAAIAARSRYVMEYRIGTTAGRWILDQGEVICDEHGEPVRVIGTSMDITTRKQAEEALRASERRLVQMAYTDALTGLPNRLLFEDRLRQAMAQAQRAERTIAVGYLDLDGFKPINDTYGHAAGDQCLIVMAQRLKQILREGDTLARLGGDEFAVVLVDLRDNEASAPFLDRLLAAAAEPVRIAETNLRVTLSLGVTFFPQPDAVDGVELLRQADQAMYQAKLAGKNCCRRFARKSR</sequence>
<reference evidence="6" key="1">
    <citation type="submission" date="2017-08" db="EMBL/GenBank/DDBJ databases">
        <authorList>
            <person name="Imhoff J.F."/>
            <person name="Rahn T."/>
            <person name="Kuenzel S."/>
            <person name="Neulinger S.C."/>
        </authorList>
    </citation>
    <scope>NUCLEOTIDE SEQUENCE</scope>
    <source>
        <strain evidence="6">DSM 11080</strain>
    </source>
</reference>
<accession>A0AAJ0U6A0</accession>
<dbReference type="PROSITE" id="PS50887">
    <property type="entry name" value="GGDEF"/>
    <property type="match status" value="1"/>
</dbReference>
<dbReference type="InterPro" id="IPR013656">
    <property type="entry name" value="PAS_4"/>
</dbReference>
<feature type="domain" description="PAS" evidence="3">
    <location>
        <begin position="18"/>
        <end position="60"/>
    </location>
</feature>
<feature type="domain" description="PAS" evidence="3">
    <location>
        <begin position="336"/>
        <end position="407"/>
    </location>
</feature>
<dbReference type="PROSITE" id="PS50112">
    <property type="entry name" value="PAS"/>
    <property type="match status" value="2"/>
</dbReference>
<dbReference type="InterPro" id="IPR035965">
    <property type="entry name" value="PAS-like_dom_sf"/>
</dbReference>
<dbReference type="Pfam" id="PF08448">
    <property type="entry name" value="PAS_4"/>
    <property type="match status" value="1"/>
</dbReference>
<feature type="domain" description="PAC" evidence="4">
    <location>
        <begin position="410"/>
        <end position="460"/>
    </location>
</feature>
<keyword evidence="7" id="KW-1185">Reference proteome</keyword>
<dbReference type="SUPFAM" id="SSF55785">
    <property type="entry name" value="PYP-like sensor domain (PAS domain)"/>
    <property type="match status" value="3"/>
</dbReference>
<evidence type="ECO:0000313" key="6">
    <source>
        <dbReference type="EMBL" id="MBK1705928.1"/>
    </source>
</evidence>
<dbReference type="PROSITE" id="PS50113">
    <property type="entry name" value="PAC"/>
    <property type="match status" value="2"/>
</dbReference>
<evidence type="ECO:0000259" key="3">
    <source>
        <dbReference type="PROSITE" id="PS50112"/>
    </source>
</evidence>
<feature type="region of interest" description="Disordered" evidence="2">
    <location>
        <begin position="138"/>
        <end position="190"/>
    </location>
</feature>
<dbReference type="Gene3D" id="3.30.70.270">
    <property type="match status" value="1"/>
</dbReference>
<protein>
    <recommendedName>
        <fullName evidence="8">PAS domain S-box-containing protein/diguanylate cyclase (GGDEF) domain-containing protein</fullName>
    </recommendedName>
</protein>
<dbReference type="EMBL" id="NRSJ01000030">
    <property type="protein sequence ID" value="MBK1705928.1"/>
    <property type="molecule type" value="Genomic_DNA"/>
</dbReference>
<dbReference type="SUPFAM" id="SSF55073">
    <property type="entry name" value="Nucleotide cyclase"/>
    <property type="match status" value="1"/>
</dbReference>
<evidence type="ECO:0000313" key="7">
    <source>
        <dbReference type="Proteomes" id="UP001296776"/>
    </source>
</evidence>
<gene>
    <name evidence="6" type="ORF">CKO40_15535</name>
</gene>
<comment type="caution">
    <text evidence="6">The sequence shown here is derived from an EMBL/GenBank/DDBJ whole genome shotgun (WGS) entry which is preliminary data.</text>
</comment>
<dbReference type="Proteomes" id="UP001296776">
    <property type="component" value="Unassembled WGS sequence"/>
</dbReference>
<comment type="cofactor">
    <cofactor evidence="1">
        <name>Mg(2+)</name>
        <dbReference type="ChEBI" id="CHEBI:18420"/>
    </cofactor>
</comment>
<dbReference type="InterPro" id="IPR001610">
    <property type="entry name" value="PAC"/>
</dbReference>
<dbReference type="InterPro" id="IPR052155">
    <property type="entry name" value="Biofilm_reg_signaling"/>
</dbReference>
<name>A0AAJ0U6A0_9GAMM</name>
<dbReference type="InterPro" id="IPR029787">
    <property type="entry name" value="Nucleotide_cyclase"/>
</dbReference>
<dbReference type="InterPro" id="IPR013655">
    <property type="entry name" value="PAS_fold_3"/>
</dbReference>
<dbReference type="PANTHER" id="PTHR44757:SF2">
    <property type="entry name" value="BIOFILM ARCHITECTURE MAINTENANCE PROTEIN MBAA"/>
    <property type="match status" value="1"/>
</dbReference>
<evidence type="ECO:0000256" key="1">
    <source>
        <dbReference type="ARBA" id="ARBA00001946"/>
    </source>
</evidence>
<dbReference type="NCBIfam" id="TIGR00254">
    <property type="entry name" value="GGDEF"/>
    <property type="match status" value="1"/>
</dbReference>
<dbReference type="Pfam" id="PF00990">
    <property type="entry name" value="GGDEF"/>
    <property type="match status" value="1"/>
</dbReference>
<dbReference type="PANTHER" id="PTHR44757">
    <property type="entry name" value="DIGUANYLATE CYCLASE DGCP"/>
    <property type="match status" value="1"/>
</dbReference>
<dbReference type="SMART" id="SM00086">
    <property type="entry name" value="PAC"/>
    <property type="match status" value="2"/>
</dbReference>
<dbReference type="SMART" id="SM00267">
    <property type="entry name" value="GGDEF"/>
    <property type="match status" value="1"/>
</dbReference>
<dbReference type="InterPro" id="IPR000160">
    <property type="entry name" value="GGDEF_dom"/>
</dbReference>
<dbReference type="Gene3D" id="2.10.70.100">
    <property type="match status" value="2"/>
</dbReference>
<dbReference type="InterPro" id="IPR000014">
    <property type="entry name" value="PAS"/>
</dbReference>